<comment type="caution">
    <text evidence="2">The sequence shown here is derived from an EMBL/GenBank/DDBJ whole genome shotgun (WGS) entry which is preliminary data.</text>
</comment>
<evidence type="ECO:0000313" key="3">
    <source>
        <dbReference type="Proteomes" id="UP001218218"/>
    </source>
</evidence>
<keyword evidence="3" id="KW-1185">Reference proteome</keyword>
<dbReference type="SUPFAM" id="SSF56112">
    <property type="entry name" value="Protein kinase-like (PK-like)"/>
    <property type="match status" value="1"/>
</dbReference>
<dbReference type="InterPro" id="IPR051681">
    <property type="entry name" value="Ser/Thr_Kinases-Pseudokinases"/>
</dbReference>
<gene>
    <name evidence="2" type="ORF">DFH08DRAFT_817846</name>
</gene>
<accession>A0AAD6ZI57</accession>
<dbReference type="InterPro" id="IPR011009">
    <property type="entry name" value="Kinase-like_dom_sf"/>
</dbReference>
<keyword evidence="2" id="KW-0418">Kinase</keyword>
<protein>
    <submittedName>
        <fullName evidence="2">Kinase-like domain-containing protein</fullName>
    </submittedName>
</protein>
<dbReference type="PANTHER" id="PTHR44329">
    <property type="entry name" value="SERINE/THREONINE-PROTEIN KINASE TNNI3K-RELATED"/>
    <property type="match status" value="1"/>
</dbReference>
<evidence type="ECO:0000313" key="2">
    <source>
        <dbReference type="EMBL" id="KAJ7323279.1"/>
    </source>
</evidence>
<dbReference type="Proteomes" id="UP001218218">
    <property type="component" value="Unassembled WGS sequence"/>
</dbReference>
<proteinExistence type="predicted"/>
<dbReference type="EMBL" id="JARIHO010000047">
    <property type="protein sequence ID" value="KAJ7323279.1"/>
    <property type="molecule type" value="Genomic_DNA"/>
</dbReference>
<keyword evidence="2" id="KW-0808">Transferase</keyword>
<dbReference type="GO" id="GO:0005524">
    <property type="term" value="F:ATP binding"/>
    <property type="evidence" value="ECO:0007669"/>
    <property type="project" value="InterPro"/>
</dbReference>
<dbReference type="GO" id="GO:0004674">
    <property type="term" value="F:protein serine/threonine kinase activity"/>
    <property type="evidence" value="ECO:0007669"/>
    <property type="project" value="TreeGrafter"/>
</dbReference>
<organism evidence="2 3">
    <name type="scientific">Mycena albidolilacea</name>
    <dbReference type="NCBI Taxonomy" id="1033008"/>
    <lineage>
        <taxon>Eukaryota</taxon>
        <taxon>Fungi</taxon>
        <taxon>Dikarya</taxon>
        <taxon>Basidiomycota</taxon>
        <taxon>Agaricomycotina</taxon>
        <taxon>Agaricomycetes</taxon>
        <taxon>Agaricomycetidae</taxon>
        <taxon>Agaricales</taxon>
        <taxon>Marasmiineae</taxon>
        <taxon>Mycenaceae</taxon>
        <taxon>Mycena</taxon>
    </lineage>
</organism>
<name>A0AAD6ZI57_9AGAR</name>
<sequence length="461" mass="51880">MREEEKDEFESSSRYSRDTAIQVLPEKLSVTNRTLPSEHPITYGGFSNIYRGRDRNADGKKVEVALKVLKVFEAQPAKRRHLLHANFTKECFVWHYLKHRNIVPFLSMLTRRRFRVLPERWSRRGWREVACSPKQLNDVIAGLSYLQSANIVHGDPRGARRINFEIRNILIDERGTACPSDFGLAGLIESEPTLRWRQNSSFFPLVSHSSVRPPPTFGPSGVFVARTTISTVHKLGMLMPESLWDLSKRCWKYDASERPAANAIADMVAAMERQKLPSGETRRVVFKPADYGDAASDVLGLLRTSTNHEHELQMGNNQVVELQDEYSSNIQSKVFYNVGPDLLVAEAETKPKPRFRNQTRTSLDAASGPSVSILLGTGEDPSPLSTVKTLSSTAAEGRQRIRRVKGASRTATIRFGPLDFGPNADHDAAFSRSEYPEPMPHITRSEHPGIQLFLYSLVKAP</sequence>
<dbReference type="AlphaFoldDB" id="A0AAD6ZI57"/>
<reference evidence="2" key="1">
    <citation type="submission" date="2023-03" db="EMBL/GenBank/DDBJ databases">
        <title>Massive genome expansion in bonnet fungi (Mycena s.s.) driven by repeated elements and novel gene families across ecological guilds.</title>
        <authorList>
            <consortium name="Lawrence Berkeley National Laboratory"/>
            <person name="Harder C.B."/>
            <person name="Miyauchi S."/>
            <person name="Viragh M."/>
            <person name="Kuo A."/>
            <person name="Thoen E."/>
            <person name="Andreopoulos B."/>
            <person name="Lu D."/>
            <person name="Skrede I."/>
            <person name="Drula E."/>
            <person name="Henrissat B."/>
            <person name="Morin E."/>
            <person name="Kohler A."/>
            <person name="Barry K."/>
            <person name="LaButti K."/>
            <person name="Morin E."/>
            <person name="Salamov A."/>
            <person name="Lipzen A."/>
            <person name="Mereny Z."/>
            <person name="Hegedus B."/>
            <person name="Baldrian P."/>
            <person name="Stursova M."/>
            <person name="Weitz H."/>
            <person name="Taylor A."/>
            <person name="Grigoriev I.V."/>
            <person name="Nagy L.G."/>
            <person name="Martin F."/>
            <person name="Kauserud H."/>
        </authorList>
    </citation>
    <scope>NUCLEOTIDE SEQUENCE</scope>
    <source>
        <strain evidence="2">CBHHK002</strain>
    </source>
</reference>
<dbReference type="PROSITE" id="PS50011">
    <property type="entry name" value="PROTEIN_KINASE_DOM"/>
    <property type="match status" value="1"/>
</dbReference>
<dbReference type="InterPro" id="IPR000719">
    <property type="entry name" value="Prot_kinase_dom"/>
</dbReference>
<evidence type="ECO:0000259" key="1">
    <source>
        <dbReference type="PROSITE" id="PS50011"/>
    </source>
</evidence>
<dbReference type="Gene3D" id="1.10.510.10">
    <property type="entry name" value="Transferase(Phosphotransferase) domain 1"/>
    <property type="match status" value="1"/>
</dbReference>
<feature type="domain" description="Protein kinase" evidence="1">
    <location>
        <begin position="35"/>
        <end position="327"/>
    </location>
</feature>
<dbReference type="Gene3D" id="3.30.200.20">
    <property type="entry name" value="Phosphorylase Kinase, domain 1"/>
    <property type="match status" value="1"/>
</dbReference>